<dbReference type="AlphaFoldDB" id="A0A292PYP1"/>
<dbReference type="SUPFAM" id="SSF48371">
    <property type="entry name" value="ARM repeat"/>
    <property type="match status" value="1"/>
</dbReference>
<evidence type="ECO:0000313" key="6">
    <source>
        <dbReference type="EMBL" id="CUS11911.1"/>
    </source>
</evidence>
<feature type="compositionally biased region" description="Basic and acidic residues" evidence="4">
    <location>
        <begin position="1000"/>
        <end position="1021"/>
    </location>
</feature>
<feature type="repeat" description="Pumilio" evidence="3">
    <location>
        <begin position="777"/>
        <end position="812"/>
    </location>
</feature>
<feature type="compositionally biased region" description="Polar residues" evidence="4">
    <location>
        <begin position="1"/>
        <end position="19"/>
    </location>
</feature>
<dbReference type="InterPro" id="IPR033133">
    <property type="entry name" value="PUM-HD"/>
</dbReference>
<feature type="region of interest" description="Disordered" evidence="4">
    <location>
        <begin position="424"/>
        <end position="489"/>
    </location>
</feature>
<evidence type="ECO:0000256" key="3">
    <source>
        <dbReference type="PROSITE-ProRule" id="PRU00317"/>
    </source>
</evidence>
<feature type="repeat" description="Pumilio" evidence="3">
    <location>
        <begin position="741"/>
        <end position="776"/>
    </location>
</feature>
<feature type="compositionally biased region" description="Polar residues" evidence="4">
    <location>
        <begin position="443"/>
        <end position="463"/>
    </location>
</feature>
<dbReference type="EMBL" id="LN891008">
    <property type="protein sequence ID" value="CUS11911.1"/>
    <property type="molecule type" value="Genomic_DNA"/>
</dbReference>
<dbReference type="Proteomes" id="UP001412239">
    <property type="component" value="Unassembled WGS sequence"/>
</dbReference>
<feature type="compositionally biased region" description="Polar residues" evidence="4">
    <location>
        <begin position="983"/>
        <end position="998"/>
    </location>
</feature>
<dbReference type="Pfam" id="PF00806">
    <property type="entry name" value="PUF"/>
    <property type="match status" value="8"/>
</dbReference>
<accession>A0A292PYP1</accession>
<gene>
    <name evidence="6" type="ORF">GSTUAT00003959001</name>
</gene>
<organism evidence="6 7">
    <name type="scientific">Tuber aestivum</name>
    <name type="common">summer truffle</name>
    <dbReference type="NCBI Taxonomy" id="59557"/>
    <lineage>
        <taxon>Eukaryota</taxon>
        <taxon>Fungi</taxon>
        <taxon>Dikarya</taxon>
        <taxon>Ascomycota</taxon>
        <taxon>Pezizomycotina</taxon>
        <taxon>Pezizomycetes</taxon>
        <taxon>Pezizales</taxon>
        <taxon>Tuberaceae</taxon>
        <taxon>Tuber</taxon>
    </lineage>
</organism>
<feature type="region of interest" description="Disordered" evidence="4">
    <location>
        <begin position="1"/>
        <end position="49"/>
    </location>
</feature>
<dbReference type="SMART" id="SM00025">
    <property type="entry name" value="Pumilio"/>
    <property type="match status" value="8"/>
</dbReference>
<evidence type="ECO:0000259" key="5">
    <source>
        <dbReference type="PROSITE" id="PS50303"/>
    </source>
</evidence>
<dbReference type="InterPro" id="IPR016024">
    <property type="entry name" value="ARM-type_fold"/>
</dbReference>
<keyword evidence="1" id="KW-0677">Repeat</keyword>
<evidence type="ECO:0000256" key="1">
    <source>
        <dbReference type="ARBA" id="ARBA00022737"/>
    </source>
</evidence>
<dbReference type="InterPro" id="IPR033712">
    <property type="entry name" value="Pumilio_RNA-bd"/>
</dbReference>
<reference evidence="6" key="1">
    <citation type="submission" date="2015-10" db="EMBL/GenBank/DDBJ databases">
        <authorList>
            <person name="Regsiter A."/>
            <person name="william w."/>
        </authorList>
    </citation>
    <scope>NUCLEOTIDE SEQUENCE</scope>
    <source>
        <strain evidence="6">Montdore</strain>
    </source>
</reference>
<feature type="compositionally biased region" description="Polar residues" evidence="4">
    <location>
        <begin position="254"/>
        <end position="281"/>
    </location>
</feature>
<comment type="function">
    <text evidence="2">RNA-binding nucleolar protein required for pre-rRNA processing. Involved in production of 18S rRNA and assembly of small ribosomal subunit.</text>
</comment>
<dbReference type="PROSITE" id="PS50302">
    <property type="entry name" value="PUM"/>
    <property type="match status" value="7"/>
</dbReference>
<feature type="compositionally biased region" description="Polar residues" evidence="4">
    <location>
        <begin position="102"/>
        <end position="124"/>
    </location>
</feature>
<feature type="repeat" description="Pumilio" evidence="3">
    <location>
        <begin position="876"/>
        <end position="911"/>
    </location>
</feature>
<dbReference type="PROSITE" id="PS50303">
    <property type="entry name" value="PUM_HD"/>
    <property type="match status" value="1"/>
</dbReference>
<feature type="compositionally biased region" description="Polar residues" evidence="4">
    <location>
        <begin position="297"/>
        <end position="309"/>
    </location>
</feature>
<dbReference type="GO" id="GO:0000288">
    <property type="term" value="P:nuclear-transcribed mRNA catabolic process, deadenylation-dependent decay"/>
    <property type="evidence" value="ECO:0007669"/>
    <property type="project" value="TreeGrafter"/>
</dbReference>
<dbReference type="Gene3D" id="1.25.10.10">
    <property type="entry name" value="Leucine-rich Repeat Variant"/>
    <property type="match status" value="1"/>
</dbReference>
<proteinExistence type="predicted"/>
<dbReference type="GO" id="GO:0005737">
    <property type="term" value="C:cytoplasm"/>
    <property type="evidence" value="ECO:0007669"/>
    <property type="project" value="TreeGrafter"/>
</dbReference>
<feature type="domain" description="PUM-HD" evidence="5">
    <location>
        <begin position="575"/>
        <end position="937"/>
    </location>
</feature>
<dbReference type="CDD" id="cd07920">
    <property type="entry name" value="Pumilio"/>
    <property type="match status" value="1"/>
</dbReference>
<evidence type="ECO:0000313" key="7">
    <source>
        <dbReference type="Proteomes" id="UP001412239"/>
    </source>
</evidence>
<dbReference type="PANTHER" id="PTHR12537:SF12">
    <property type="entry name" value="MATERNAL PROTEIN PUMILIO"/>
    <property type="match status" value="1"/>
</dbReference>
<dbReference type="InterPro" id="IPR011989">
    <property type="entry name" value="ARM-like"/>
</dbReference>
<protein>
    <recommendedName>
        <fullName evidence="5">PUM-HD domain-containing protein</fullName>
    </recommendedName>
</protein>
<feature type="repeat" description="Pumilio" evidence="3">
    <location>
        <begin position="705"/>
        <end position="740"/>
    </location>
</feature>
<feature type="repeat" description="Pumilio" evidence="3">
    <location>
        <begin position="669"/>
        <end position="704"/>
    </location>
</feature>
<feature type="repeat" description="Pumilio" evidence="3">
    <location>
        <begin position="597"/>
        <end position="632"/>
    </location>
</feature>
<evidence type="ECO:0000256" key="4">
    <source>
        <dbReference type="SAM" id="MobiDB-lite"/>
    </source>
</evidence>
<keyword evidence="7" id="KW-1185">Reference proteome</keyword>
<dbReference type="PANTHER" id="PTHR12537">
    <property type="entry name" value="RNA BINDING PROTEIN PUMILIO-RELATED"/>
    <property type="match status" value="1"/>
</dbReference>
<name>A0A292PYP1_9PEZI</name>
<feature type="compositionally biased region" description="Polar residues" evidence="4">
    <location>
        <begin position="133"/>
        <end position="170"/>
    </location>
</feature>
<feature type="region of interest" description="Disordered" evidence="4">
    <location>
        <begin position="960"/>
        <end position="1021"/>
    </location>
</feature>
<sequence length="1021" mass="111472">MSDHQTAATSRAALSTNVKSARFDDFGGSPSALDGGASQPTTQGLGNSGAWGIWGNSAIGSTTIGSGFGGPNANAERRGSFDGKQGSSSLLAGSGEHDTWNAKPSTVGWSGESTSPALPNQDLSRSPVRLRQYESSQSSSEIPRTSSPFYPMSRQSAVGQGPSMSQSPNSKPYLDPASAGFESMDFPTGPRGRPVEIGQGFGGPRFQGASTSTDTSDRRHLVLAGIDDGDPASQMARGRVVSNPRGPGAEMFGSSVSTAGRSESLPPQQRANSTPPTYNPNQSPPDAASGYGAYTHVPTSHPASHTPNAGSYPLAPGRFADLSRDTREAEMLAHLRQISVDDDHDGFSASRGGVPYGRLQALAGHPAGLNYQNQPPFSEYPSYQTRQTVQTVAQNSMWTPDDGNYPRGQDGYSNTEQYAEAGYGEGYGDVRRPYDRVGAMSPGDQNGEYQRRNNMGSPYANGNTPPPHGSDFRSSSRGPPIHTPPSGQLTLNHEKLRQRLLVTQQQQPGPHINQGQLMRDQLYRNQFPPQPPYDYPYGNGIRMAASFTGPPISPLIAPTHPAARRPAHDDFGHNLRSVLLEEFRANSKSNKRYELKDIYGHVVEFSGDQHGSRFIQQKLETANSDEKETIFGEIKPNSLQLMTDVFGNYVIQKFFEHGNQLQKSILAKQMEGHVLTLSLQMYGCRVVQKALEHILTEQQASLVKELDGHVLKCVKDQNGNHVVQKAIERVPAEHIQFIIKAFHGQVHALATHPYGCRVIQRMLEHCDETAQASLLQELHVCTISLVQDQYGNYVTQHVIEHGKPEDRAKIISLVTTQLLQFSKYLSSKSFSFFFLFDLLTCNRHKFASNVVEKSITFGSDEEKREIVKVVTTTRPDGSSPLQILMRDQYGNYVIQKLLTLLQGPDRETLVEQIKPQLQALKKFTYGKQINAVGNQPSSRLHDQHLYLRHEQIEKLIYNSSTPSQTASPPPGSALATPPLLTMDVQSPDSSAPPSTGESSTEERLVVDKSSEGAKKEVSIAP</sequence>
<feature type="repeat" description="Pumilio" evidence="3">
    <location>
        <begin position="633"/>
        <end position="668"/>
    </location>
</feature>
<dbReference type="InterPro" id="IPR001313">
    <property type="entry name" value="Pumilio_RNA-bd_rpt"/>
</dbReference>
<feature type="region of interest" description="Disordered" evidence="4">
    <location>
        <begin position="66"/>
        <end position="312"/>
    </location>
</feature>
<evidence type="ECO:0000256" key="2">
    <source>
        <dbReference type="ARBA" id="ARBA00024893"/>
    </source>
</evidence>
<dbReference type="GO" id="GO:0003730">
    <property type="term" value="F:mRNA 3'-UTR binding"/>
    <property type="evidence" value="ECO:0007669"/>
    <property type="project" value="TreeGrafter"/>
</dbReference>